<sequence>MNGVYSGKALDTMERVMGDIKAYIPNKVYLNKVYKIYWYINNRGYMHILRPGRVRMNGQLIGYAINDYMLSKDNMLEDKGYNKIYDTLDQLVEAYKQMENKTEMK</sequence>
<protein>
    <submittedName>
        <fullName evidence="1">Uncharacterized protein</fullName>
    </submittedName>
</protein>
<evidence type="ECO:0000313" key="1">
    <source>
        <dbReference type="EMBL" id="DAF62006.1"/>
    </source>
</evidence>
<name>A0A8S5TFG4_9CAUD</name>
<organism evidence="1">
    <name type="scientific">Siphoviridae sp. ctP0x5</name>
    <dbReference type="NCBI Taxonomy" id="2827863"/>
    <lineage>
        <taxon>Viruses</taxon>
        <taxon>Duplodnaviria</taxon>
        <taxon>Heunggongvirae</taxon>
        <taxon>Uroviricota</taxon>
        <taxon>Caudoviricetes</taxon>
    </lineage>
</organism>
<accession>A0A8S5TFG4</accession>
<proteinExistence type="predicted"/>
<dbReference type="EMBL" id="BK032818">
    <property type="protein sequence ID" value="DAF62006.1"/>
    <property type="molecule type" value="Genomic_DNA"/>
</dbReference>
<reference evidence="1" key="1">
    <citation type="journal article" date="2021" name="Proc. Natl. Acad. Sci. U.S.A.">
        <title>A Catalog of Tens of Thousands of Viruses from Human Metagenomes Reveals Hidden Associations with Chronic Diseases.</title>
        <authorList>
            <person name="Tisza M.J."/>
            <person name="Buck C.B."/>
        </authorList>
    </citation>
    <scope>NUCLEOTIDE SEQUENCE</scope>
    <source>
        <strain evidence="1">CtP0x5</strain>
    </source>
</reference>